<dbReference type="Proteomes" id="UP000001695">
    <property type="component" value="Chromosome"/>
</dbReference>
<feature type="transmembrane region" description="Helical" evidence="1">
    <location>
        <begin position="131"/>
        <end position="150"/>
    </location>
</feature>
<sequence length="210" mass="22134">MNTDDLIQGLVADEEIRLLRPGIALMLAIVGGAVVAAIIFFAGIGFRHDLAEAAHHIRFLFKFLVTSSLAVPALALVLPLARPEASPHGWALLIAPFLLVIACAAELFVIPSADWGTRLIGTNARFCLAMIPLLSVGPLACLMLVMRWGAPASPGLAGMVAGLAAAGMGATFYAAHCTDDSPLFVATWYSLASGLVVLAGFFLGRRVLRW</sequence>
<dbReference type="HOGENOM" id="CLU_097826_0_0_5"/>
<feature type="transmembrane region" description="Helical" evidence="1">
    <location>
        <begin position="182"/>
        <end position="203"/>
    </location>
</feature>
<dbReference type="KEGG" id="bid:Bind_3134"/>
<gene>
    <name evidence="2" type="ordered locus">Bind_3134</name>
</gene>
<evidence type="ECO:0008006" key="4">
    <source>
        <dbReference type="Google" id="ProtNLM"/>
    </source>
</evidence>
<organism evidence="2 3">
    <name type="scientific">Beijerinckia indica subsp. indica (strain ATCC 9039 / DSM 1715 / NCIMB 8712)</name>
    <dbReference type="NCBI Taxonomy" id="395963"/>
    <lineage>
        <taxon>Bacteria</taxon>
        <taxon>Pseudomonadati</taxon>
        <taxon>Pseudomonadota</taxon>
        <taxon>Alphaproteobacteria</taxon>
        <taxon>Hyphomicrobiales</taxon>
        <taxon>Beijerinckiaceae</taxon>
        <taxon>Beijerinckia</taxon>
    </lineage>
</organism>
<dbReference type="Pfam" id="PF06532">
    <property type="entry name" value="NrsF"/>
    <property type="match status" value="1"/>
</dbReference>
<dbReference type="RefSeq" id="WP_012386043.1">
    <property type="nucleotide sequence ID" value="NC_010581.1"/>
</dbReference>
<dbReference type="STRING" id="395963.Bind_3134"/>
<proteinExistence type="predicted"/>
<evidence type="ECO:0000313" key="3">
    <source>
        <dbReference type="Proteomes" id="UP000001695"/>
    </source>
</evidence>
<keyword evidence="1" id="KW-0812">Transmembrane</keyword>
<protein>
    <recommendedName>
        <fullName evidence="4">Extracytoplasmic function alternative sigma factor</fullName>
    </recommendedName>
</protein>
<feature type="transmembrane region" description="Helical" evidence="1">
    <location>
        <begin position="156"/>
        <end position="175"/>
    </location>
</feature>
<keyword evidence="3" id="KW-1185">Reference proteome</keyword>
<keyword evidence="1" id="KW-1133">Transmembrane helix</keyword>
<evidence type="ECO:0000256" key="1">
    <source>
        <dbReference type="SAM" id="Phobius"/>
    </source>
</evidence>
<feature type="transmembrane region" description="Helical" evidence="1">
    <location>
        <begin position="90"/>
        <end position="110"/>
    </location>
</feature>
<dbReference type="eggNOG" id="COG4944">
    <property type="taxonomic scope" value="Bacteria"/>
</dbReference>
<dbReference type="InterPro" id="IPR009495">
    <property type="entry name" value="NrsF"/>
</dbReference>
<dbReference type="AlphaFoldDB" id="B2IC98"/>
<feature type="transmembrane region" description="Helical" evidence="1">
    <location>
        <begin position="23"/>
        <end position="47"/>
    </location>
</feature>
<reference evidence="3" key="1">
    <citation type="submission" date="2008-03" db="EMBL/GenBank/DDBJ databases">
        <title>Complete sequence of chromosome of Beijerinckia indica subsp. indica ATCC 9039.</title>
        <authorList>
            <consortium name="US DOE Joint Genome Institute"/>
            <person name="Copeland A."/>
            <person name="Lucas S."/>
            <person name="Lapidus A."/>
            <person name="Glavina del Rio T."/>
            <person name="Dalin E."/>
            <person name="Tice H."/>
            <person name="Bruce D."/>
            <person name="Goodwin L."/>
            <person name="Pitluck S."/>
            <person name="LaButti K."/>
            <person name="Schmutz J."/>
            <person name="Larimer F."/>
            <person name="Land M."/>
            <person name="Hauser L."/>
            <person name="Kyrpides N."/>
            <person name="Mikhailova N."/>
            <person name="Dunfield P.F."/>
            <person name="Dedysh S.N."/>
            <person name="Liesack W."/>
            <person name="Saw J.H."/>
            <person name="Alam M."/>
            <person name="Chen Y."/>
            <person name="Murrell J.C."/>
            <person name="Richardson P."/>
        </authorList>
    </citation>
    <scope>NUCLEOTIDE SEQUENCE [LARGE SCALE GENOMIC DNA]</scope>
    <source>
        <strain evidence="3">ATCC 9039 / DSM 1715 / NCIMB 8712</strain>
    </source>
</reference>
<dbReference type="OrthoDB" id="9816468at2"/>
<accession>B2IC98</accession>
<reference evidence="2 3" key="2">
    <citation type="journal article" date="2010" name="J. Bacteriol.">
        <title>Complete genome sequence of Beijerinckia indica subsp. indica.</title>
        <authorList>
            <person name="Tamas I."/>
            <person name="Dedysh S.N."/>
            <person name="Liesack W."/>
            <person name="Stott M.B."/>
            <person name="Alam M."/>
            <person name="Murrell J.C."/>
            <person name="Dunfield P.F."/>
        </authorList>
    </citation>
    <scope>NUCLEOTIDE SEQUENCE [LARGE SCALE GENOMIC DNA]</scope>
    <source>
        <strain evidence="3">ATCC 9039 / DSM 1715 / NCIMB 8712</strain>
    </source>
</reference>
<name>B2IC98_BEII9</name>
<evidence type="ECO:0000313" key="2">
    <source>
        <dbReference type="EMBL" id="ACB96695.1"/>
    </source>
</evidence>
<dbReference type="EMBL" id="CP001016">
    <property type="protein sequence ID" value="ACB96695.1"/>
    <property type="molecule type" value="Genomic_DNA"/>
</dbReference>
<feature type="transmembrane region" description="Helical" evidence="1">
    <location>
        <begin position="59"/>
        <end position="78"/>
    </location>
</feature>
<keyword evidence="1" id="KW-0472">Membrane</keyword>